<name>A0A0R1VKV6_9LACO</name>
<keyword evidence="2 9" id="KW-0699">rRNA-binding</keyword>
<keyword evidence="10" id="KW-0175">Coiled coil</keyword>
<dbReference type="Pfam" id="PF00488">
    <property type="entry name" value="MutS_V"/>
    <property type="match status" value="1"/>
</dbReference>
<dbReference type="EC" id="3.1.-.-" evidence="9"/>
<reference evidence="12 13" key="1">
    <citation type="journal article" date="2015" name="Genome Announc.">
        <title>Expanding the biotechnology potential of lactobacilli through comparative genomics of 213 strains and associated genera.</title>
        <authorList>
            <person name="Sun Z."/>
            <person name="Harris H.M."/>
            <person name="McCann A."/>
            <person name="Guo C."/>
            <person name="Argimon S."/>
            <person name="Zhang W."/>
            <person name="Yang X."/>
            <person name="Jeffery I.B."/>
            <person name="Cooney J.C."/>
            <person name="Kagawa T.F."/>
            <person name="Liu W."/>
            <person name="Song Y."/>
            <person name="Salvetti E."/>
            <person name="Wrobel A."/>
            <person name="Rasinkangas P."/>
            <person name="Parkhill J."/>
            <person name="Rea M.C."/>
            <person name="O'Sullivan O."/>
            <person name="Ritari J."/>
            <person name="Douillard F.P."/>
            <person name="Paul Ross R."/>
            <person name="Yang R."/>
            <person name="Briner A.E."/>
            <person name="Felis G.E."/>
            <person name="de Vos W.M."/>
            <person name="Barrangou R."/>
            <person name="Klaenhammer T.R."/>
            <person name="Caufield P.W."/>
            <person name="Cui Y."/>
            <person name="Zhang H."/>
            <person name="O'Toole P.W."/>
        </authorList>
    </citation>
    <scope>NUCLEOTIDE SEQUENCE [LARGE SCALE GENOMIC DNA]</scope>
    <source>
        <strain evidence="12 13">DSM 18630</strain>
    </source>
</reference>
<evidence type="ECO:0000256" key="5">
    <source>
        <dbReference type="ARBA" id="ARBA00022801"/>
    </source>
</evidence>
<dbReference type="InterPro" id="IPR007696">
    <property type="entry name" value="DNA_mismatch_repair_MutS_core"/>
</dbReference>
<dbReference type="GO" id="GO:0016887">
    <property type="term" value="F:ATP hydrolysis activity"/>
    <property type="evidence" value="ECO:0007669"/>
    <property type="project" value="InterPro"/>
</dbReference>
<keyword evidence="13" id="KW-1185">Reference proteome</keyword>
<dbReference type="PROSITE" id="PS50828">
    <property type="entry name" value="SMR"/>
    <property type="match status" value="1"/>
</dbReference>
<dbReference type="HAMAP" id="MF_00092">
    <property type="entry name" value="MutS2"/>
    <property type="match status" value="1"/>
</dbReference>
<keyword evidence="6 9" id="KW-0067">ATP-binding</keyword>
<dbReference type="GO" id="GO:0019843">
    <property type="term" value="F:rRNA binding"/>
    <property type="evidence" value="ECO:0007669"/>
    <property type="project" value="UniProtKB-UniRule"/>
</dbReference>
<dbReference type="InterPro" id="IPR027417">
    <property type="entry name" value="P-loop_NTPase"/>
</dbReference>
<dbReference type="GeneID" id="98318644"/>
<dbReference type="SUPFAM" id="SSF52540">
    <property type="entry name" value="P-loop containing nucleoside triphosphate hydrolases"/>
    <property type="match status" value="1"/>
</dbReference>
<dbReference type="GO" id="GO:0004519">
    <property type="term" value="F:endonuclease activity"/>
    <property type="evidence" value="ECO:0007669"/>
    <property type="project" value="UniProtKB-UniRule"/>
</dbReference>
<keyword evidence="4 9" id="KW-0255">Endonuclease</keyword>
<comment type="function">
    <text evidence="9">Acts as a ribosome collision sensor, splitting the ribosome into its 2 subunits. Detects stalled/collided 70S ribosomes which it binds and splits by an ATP-hydrolysis driven conformational change. Acts upstream of the ribosome quality control system (RQC), a ribosome-associated complex that mediates the extraction of incompletely synthesized nascent chains from stalled ribosomes and their subsequent degradation. Probably generates substrates for RQC.</text>
</comment>
<feature type="binding site" evidence="9">
    <location>
        <begin position="334"/>
        <end position="341"/>
    </location>
    <ligand>
        <name>ATP</name>
        <dbReference type="ChEBI" id="CHEBI:30616"/>
    </ligand>
</feature>
<feature type="domain" description="Smr" evidence="11">
    <location>
        <begin position="710"/>
        <end position="785"/>
    </location>
</feature>
<gene>
    <name evidence="9" type="primary">mutS2</name>
    <name evidence="9" type="synonym">rqcU</name>
    <name evidence="12" type="ORF">FC89_GL000607</name>
</gene>
<dbReference type="Gene3D" id="3.30.1370.110">
    <property type="match status" value="1"/>
</dbReference>
<dbReference type="GO" id="GO:0045910">
    <property type="term" value="P:negative regulation of DNA recombination"/>
    <property type="evidence" value="ECO:0007669"/>
    <property type="project" value="InterPro"/>
</dbReference>
<evidence type="ECO:0000256" key="9">
    <source>
        <dbReference type="HAMAP-Rule" id="MF_00092"/>
    </source>
</evidence>
<dbReference type="EC" id="3.6.4.-" evidence="9"/>
<evidence type="ECO:0000256" key="3">
    <source>
        <dbReference type="ARBA" id="ARBA00022741"/>
    </source>
</evidence>
<dbReference type="SMART" id="SM00533">
    <property type="entry name" value="MUTSd"/>
    <property type="match status" value="1"/>
</dbReference>
<dbReference type="Proteomes" id="UP000051451">
    <property type="component" value="Unassembled WGS sequence"/>
</dbReference>
<feature type="coiled-coil region" evidence="10">
    <location>
        <begin position="229"/>
        <end position="257"/>
    </location>
</feature>
<dbReference type="SMART" id="SM00534">
    <property type="entry name" value="MUTSac"/>
    <property type="match status" value="1"/>
</dbReference>
<dbReference type="InterPro" id="IPR005747">
    <property type="entry name" value="MutS2"/>
</dbReference>
<evidence type="ECO:0000313" key="12">
    <source>
        <dbReference type="EMBL" id="KRM06462.1"/>
    </source>
</evidence>
<evidence type="ECO:0000256" key="6">
    <source>
        <dbReference type="ARBA" id="ARBA00022840"/>
    </source>
</evidence>
<dbReference type="InterPro" id="IPR000432">
    <property type="entry name" value="DNA_mismatch_repair_MutS_C"/>
</dbReference>
<keyword evidence="3 9" id="KW-0547">Nucleotide-binding</keyword>
<dbReference type="PANTHER" id="PTHR48466:SF2">
    <property type="entry name" value="OS10G0509000 PROTEIN"/>
    <property type="match status" value="1"/>
</dbReference>
<comment type="subunit">
    <text evidence="9">Homodimer. Binds to stalled ribosomes, contacting rRNA.</text>
</comment>
<comment type="similarity">
    <text evidence="9">Belongs to the DNA mismatch repair MutS family. MutS2 subfamily.</text>
</comment>
<accession>A0A0R1VKV6</accession>
<evidence type="ECO:0000256" key="7">
    <source>
        <dbReference type="ARBA" id="ARBA00022884"/>
    </source>
</evidence>
<dbReference type="GO" id="GO:0043023">
    <property type="term" value="F:ribosomal large subunit binding"/>
    <property type="evidence" value="ECO:0007669"/>
    <property type="project" value="UniProtKB-UniRule"/>
</dbReference>
<dbReference type="GO" id="GO:0140664">
    <property type="term" value="F:ATP-dependent DNA damage sensor activity"/>
    <property type="evidence" value="ECO:0007669"/>
    <property type="project" value="InterPro"/>
</dbReference>
<dbReference type="InterPro" id="IPR046893">
    <property type="entry name" value="MSSS"/>
</dbReference>
<dbReference type="SMART" id="SM00463">
    <property type="entry name" value="SMR"/>
    <property type="match status" value="1"/>
</dbReference>
<dbReference type="PATRIC" id="fig|1423750.3.peg.628"/>
<dbReference type="Pfam" id="PF01713">
    <property type="entry name" value="Smr"/>
    <property type="match status" value="1"/>
</dbReference>
<comment type="caution">
    <text evidence="12">The sequence shown here is derived from an EMBL/GenBank/DDBJ whole genome shotgun (WGS) entry which is preliminary data.</text>
</comment>
<evidence type="ECO:0000259" key="11">
    <source>
        <dbReference type="PROSITE" id="PS50828"/>
    </source>
</evidence>
<dbReference type="GO" id="GO:0005524">
    <property type="term" value="F:ATP binding"/>
    <property type="evidence" value="ECO:0007669"/>
    <property type="project" value="UniProtKB-UniRule"/>
</dbReference>
<keyword evidence="7 9" id="KW-0694">RNA-binding</keyword>
<comment type="function">
    <text evidence="9">Endonuclease that is involved in the suppression of homologous recombination and thus may have a key role in the control of bacterial genetic diversity.</text>
</comment>
<keyword evidence="8 9" id="KW-0238">DNA-binding</keyword>
<evidence type="ECO:0000256" key="2">
    <source>
        <dbReference type="ARBA" id="ARBA00022730"/>
    </source>
</evidence>
<dbReference type="SUPFAM" id="SSF160443">
    <property type="entry name" value="SMR domain-like"/>
    <property type="match status" value="1"/>
</dbReference>
<dbReference type="PANTHER" id="PTHR48466">
    <property type="entry name" value="OS10G0509000 PROTEIN-RELATED"/>
    <property type="match status" value="1"/>
</dbReference>
<protein>
    <recommendedName>
        <fullName evidence="9">Endonuclease MutS2</fullName>
        <ecNumber evidence="9">3.1.-.-</ecNumber>
    </recommendedName>
    <alternativeName>
        <fullName evidence="9">Ribosome-associated protein quality control-upstream factor</fullName>
        <shortName evidence="9">RQC-upstream factor</shortName>
        <shortName evidence="9">RqcU</shortName>
        <ecNumber evidence="9">3.6.4.-</ecNumber>
    </alternativeName>
</protein>
<organism evidence="12 13">
    <name type="scientific">Liquorilactobacillus ghanensis DSM 18630</name>
    <dbReference type="NCBI Taxonomy" id="1423750"/>
    <lineage>
        <taxon>Bacteria</taxon>
        <taxon>Bacillati</taxon>
        <taxon>Bacillota</taxon>
        <taxon>Bacilli</taxon>
        <taxon>Lactobacillales</taxon>
        <taxon>Lactobacillaceae</taxon>
        <taxon>Liquorilactobacillus</taxon>
    </lineage>
</organism>
<keyword evidence="5 9" id="KW-0378">Hydrolase</keyword>
<dbReference type="InterPro" id="IPR036187">
    <property type="entry name" value="DNA_mismatch_repair_MutS_sf"/>
</dbReference>
<dbReference type="Pfam" id="PF20297">
    <property type="entry name" value="MSSS"/>
    <property type="match status" value="1"/>
</dbReference>
<dbReference type="Gene3D" id="3.40.50.300">
    <property type="entry name" value="P-loop containing nucleotide triphosphate hydrolases"/>
    <property type="match status" value="1"/>
</dbReference>
<dbReference type="GO" id="GO:0006298">
    <property type="term" value="P:mismatch repair"/>
    <property type="evidence" value="ECO:0007669"/>
    <property type="project" value="InterPro"/>
</dbReference>
<feature type="coiled-coil region" evidence="10">
    <location>
        <begin position="515"/>
        <end position="599"/>
    </location>
</feature>
<dbReference type="PIRSF" id="PIRSF005814">
    <property type="entry name" value="MutS_YshD"/>
    <property type="match status" value="1"/>
</dbReference>
<evidence type="ECO:0000256" key="1">
    <source>
        <dbReference type="ARBA" id="ARBA00022722"/>
    </source>
</evidence>
<evidence type="ECO:0000256" key="8">
    <source>
        <dbReference type="ARBA" id="ARBA00023125"/>
    </source>
</evidence>
<dbReference type="AlphaFoldDB" id="A0A0R1VKV6"/>
<proteinExistence type="inferred from homology"/>
<dbReference type="FunFam" id="3.40.50.300:FF:000830">
    <property type="entry name" value="Endonuclease MutS2"/>
    <property type="match status" value="1"/>
</dbReference>
<sequence>MNQKVLQTLEYDKIKQQISVYLVTPRGRQLLDQLAPSADETVIRTALARTKDALDIWRLKTDFPLPKLSDIRPQLKRLKIGAVLNGKELAAITKVLRAAGRIQRFFAQLTEEEVELQSLDQLAQQLETLPQLTKTLLRSLESDGHVTDDASTKLAAIRRSIRQTELHLRSQLNSLIRGKNAKYLSEPVITIRDERYVIPVKQEYRTRFGGVVHDQSASGQTLFIEPAVVVELNNRLREHQANEREEIQRILRELSAALAPYITEIAENYRLLGEFDFASAKARYAQQLRATEPRISQKNQLYLRQAWHPLLDQQQAVRNDIMLGQDYQTIVITGPNTGGKTITLKTLGLIQLMGQSGLFIPAYEGSRLGIFAEIFADIGDEQSIEQSLSTFSSHMTNIVSILKDSNHQSLVLLDELGAGTDPQEGAALAIAILDALAASGAEVVATTHYPELKAYAFERPATINASMEFNSQTLEPTYRLLVGVPGQSNAFEISQRLGLPLKIVAAARSLTTQQDQDLNQMIQDLVQKRQQAEEEKIQLQQHLDEAAKLHQELSQNFDQFNQQREQMLQQAKTKANELVDQATEKADKIISQLRQLRLTAGQGVKEDQLISAKTKLDQLHQPVTLPHNRILRRAKLAQQLQVGDDVMVKPYEQAGVLLEKTGKHQWEVQLGSLKMRIDEANLEKVKLPTQTGKARSSFKSASQVHVSPTLDLRGERYEAAMTKVDRYLDAALLAGYESVTIVHGKGTGALRSGITKYLQQNRRVKSFKAAPPNAGGSGATIVELK</sequence>
<dbReference type="GO" id="GO:0030983">
    <property type="term" value="F:mismatched DNA binding"/>
    <property type="evidence" value="ECO:0007669"/>
    <property type="project" value="InterPro"/>
</dbReference>
<dbReference type="InterPro" id="IPR045076">
    <property type="entry name" value="MutS"/>
</dbReference>
<dbReference type="OrthoDB" id="9808166at2"/>
<dbReference type="EMBL" id="AZGB01000015">
    <property type="protein sequence ID" value="KRM06462.1"/>
    <property type="molecule type" value="Genomic_DNA"/>
</dbReference>
<dbReference type="NCBIfam" id="TIGR01069">
    <property type="entry name" value="mutS2"/>
    <property type="match status" value="1"/>
</dbReference>
<dbReference type="STRING" id="1423750.FC89_GL000607"/>
<evidence type="ECO:0000313" key="13">
    <source>
        <dbReference type="Proteomes" id="UP000051451"/>
    </source>
</evidence>
<dbReference type="SUPFAM" id="SSF48334">
    <property type="entry name" value="DNA repair protein MutS, domain III"/>
    <property type="match status" value="1"/>
</dbReference>
<dbReference type="GO" id="GO:0072344">
    <property type="term" value="P:rescue of stalled ribosome"/>
    <property type="evidence" value="ECO:0007669"/>
    <property type="project" value="UniProtKB-UniRule"/>
</dbReference>
<evidence type="ECO:0000256" key="4">
    <source>
        <dbReference type="ARBA" id="ARBA00022759"/>
    </source>
</evidence>
<dbReference type="InterPro" id="IPR036063">
    <property type="entry name" value="Smr_dom_sf"/>
</dbReference>
<dbReference type="PROSITE" id="PS00486">
    <property type="entry name" value="DNA_MISMATCH_REPAIR_2"/>
    <property type="match status" value="1"/>
</dbReference>
<dbReference type="RefSeq" id="WP_057871376.1">
    <property type="nucleotide sequence ID" value="NZ_AZGB01000015.1"/>
</dbReference>
<keyword evidence="1 9" id="KW-0540">Nuclease</keyword>
<dbReference type="InterPro" id="IPR002625">
    <property type="entry name" value="Smr_dom"/>
</dbReference>
<evidence type="ECO:0000256" key="10">
    <source>
        <dbReference type="SAM" id="Coils"/>
    </source>
</evidence>